<dbReference type="GO" id="GO:0090158">
    <property type="term" value="P:endoplasmic reticulum membrane organization"/>
    <property type="evidence" value="ECO:0007669"/>
    <property type="project" value="TreeGrafter"/>
</dbReference>
<dbReference type="Proteomes" id="UP000306102">
    <property type="component" value="Unassembled WGS sequence"/>
</dbReference>
<dbReference type="PROSITE" id="PS50202">
    <property type="entry name" value="MSP"/>
    <property type="match status" value="1"/>
</dbReference>
<organism evidence="9 10">
    <name type="scientific">Camellia sinensis var. sinensis</name>
    <name type="common">China tea</name>
    <dbReference type="NCBI Taxonomy" id="542762"/>
    <lineage>
        <taxon>Eukaryota</taxon>
        <taxon>Viridiplantae</taxon>
        <taxon>Streptophyta</taxon>
        <taxon>Embryophyta</taxon>
        <taxon>Tracheophyta</taxon>
        <taxon>Spermatophyta</taxon>
        <taxon>Magnoliopsida</taxon>
        <taxon>eudicotyledons</taxon>
        <taxon>Gunneridae</taxon>
        <taxon>Pentapetalae</taxon>
        <taxon>asterids</taxon>
        <taxon>Ericales</taxon>
        <taxon>Theaceae</taxon>
        <taxon>Camellia</taxon>
    </lineage>
</organism>
<dbReference type="SUPFAM" id="SSF49354">
    <property type="entry name" value="PapD-like"/>
    <property type="match status" value="1"/>
</dbReference>
<feature type="region of interest" description="Disordered" evidence="7">
    <location>
        <begin position="141"/>
        <end position="170"/>
    </location>
</feature>
<dbReference type="InterPro" id="IPR000535">
    <property type="entry name" value="MSP_dom"/>
</dbReference>
<reference evidence="9 10" key="1">
    <citation type="journal article" date="2018" name="Proc. Natl. Acad. Sci. U.S.A.">
        <title>Draft genome sequence of Camellia sinensis var. sinensis provides insights into the evolution of the tea genome and tea quality.</title>
        <authorList>
            <person name="Wei C."/>
            <person name="Yang H."/>
            <person name="Wang S."/>
            <person name="Zhao J."/>
            <person name="Liu C."/>
            <person name="Gao L."/>
            <person name="Xia E."/>
            <person name="Lu Y."/>
            <person name="Tai Y."/>
            <person name="She G."/>
            <person name="Sun J."/>
            <person name="Cao H."/>
            <person name="Tong W."/>
            <person name="Gao Q."/>
            <person name="Li Y."/>
            <person name="Deng W."/>
            <person name="Jiang X."/>
            <person name="Wang W."/>
            <person name="Chen Q."/>
            <person name="Zhang S."/>
            <person name="Li H."/>
            <person name="Wu J."/>
            <person name="Wang P."/>
            <person name="Li P."/>
            <person name="Shi C."/>
            <person name="Zheng F."/>
            <person name="Jian J."/>
            <person name="Huang B."/>
            <person name="Shan D."/>
            <person name="Shi M."/>
            <person name="Fang C."/>
            <person name="Yue Y."/>
            <person name="Li F."/>
            <person name="Li D."/>
            <person name="Wei S."/>
            <person name="Han B."/>
            <person name="Jiang C."/>
            <person name="Yin Y."/>
            <person name="Xia T."/>
            <person name="Zhang Z."/>
            <person name="Bennetzen J.L."/>
            <person name="Zhao S."/>
            <person name="Wan X."/>
        </authorList>
    </citation>
    <scope>NUCLEOTIDE SEQUENCE [LARGE SCALE GENOMIC DNA]</scope>
    <source>
        <strain evidence="10">cv. Shuchazao</strain>
        <tissue evidence="9">Leaf</tissue>
    </source>
</reference>
<evidence type="ECO:0000256" key="3">
    <source>
        <dbReference type="ARBA" id="ARBA00022692"/>
    </source>
</evidence>
<evidence type="ECO:0000256" key="2">
    <source>
        <dbReference type="ARBA" id="ARBA00008932"/>
    </source>
</evidence>
<evidence type="ECO:0000256" key="1">
    <source>
        <dbReference type="ARBA" id="ARBA00004211"/>
    </source>
</evidence>
<evidence type="ECO:0000256" key="7">
    <source>
        <dbReference type="SAM" id="MobiDB-lite"/>
    </source>
</evidence>
<dbReference type="InterPro" id="IPR016763">
    <property type="entry name" value="VAP"/>
</dbReference>
<dbReference type="STRING" id="542762.A0A4V3WK71"/>
<comment type="similarity">
    <text evidence="2">Belongs to the VAMP-associated protein (VAP) (TC 9.B.17) family.</text>
</comment>
<dbReference type="AlphaFoldDB" id="A0A4V3WK71"/>
<proteinExistence type="inferred from homology"/>
<dbReference type="GO" id="GO:0061817">
    <property type="term" value="P:endoplasmic reticulum-plasma membrane tethering"/>
    <property type="evidence" value="ECO:0007669"/>
    <property type="project" value="TreeGrafter"/>
</dbReference>
<protein>
    <recommendedName>
        <fullName evidence="8">MSP domain-containing protein</fullName>
    </recommendedName>
</protein>
<keyword evidence="6" id="KW-0175">Coiled coil</keyword>
<name>A0A4V3WK71_CAMSN</name>
<sequence>MITFHHELHLSPTSSPHHLFFLPSAITFLVELRKQISSSFQLLNKTDKHVAFKVKTTNPKKYSVRPNNGVVLPRSTCNVIVTMQAQKEAPPDMQCKDRFLVQSVVARPGATPKDINPEMFNKEAGNHVEEFKLRVVYVSPPKPPSPVPEESEEGASPRASESENGHFNTPELATVSREHVEVQDNNTEARAIFLKLTEEKNRILQQNDKLRQELVRTSEAWTYKKQWRSKSPVYRACWLDWHSDGGVVLGSSFAATVLTTSWKYLWSSMPKSIT</sequence>
<dbReference type="GO" id="GO:0005789">
    <property type="term" value="C:endoplasmic reticulum membrane"/>
    <property type="evidence" value="ECO:0007669"/>
    <property type="project" value="InterPro"/>
</dbReference>
<dbReference type="GO" id="GO:0005886">
    <property type="term" value="C:plasma membrane"/>
    <property type="evidence" value="ECO:0007669"/>
    <property type="project" value="TreeGrafter"/>
</dbReference>
<comment type="subcellular location">
    <subcellularLocation>
        <location evidence="1">Membrane</location>
        <topology evidence="1">Single-pass type IV membrane protein</topology>
    </subcellularLocation>
</comment>
<evidence type="ECO:0000259" key="8">
    <source>
        <dbReference type="PROSITE" id="PS50202"/>
    </source>
</evidence>
<gene>
    <name evidence="9" type="ORF">TEA_008129</name>
</gene>
<dbReference type="InterPro" id="IPR013783">
    <property type="entry name" value="Ig-like_fold"/>
</dbReference>
<accession>A0A4V3WK71</accession>
<feature type="coiled-coil region" evidence="6">
    <location>
        <begin position="193"/>
        <end position="220"/>
    </location>
</feature>
<keyword evidence="3" id="KW-0812">Transmembrane</keyword>
<dbReference type="EMBL" id="SDRB02011872">
    <property type="protein sequence ID" value="THF99686.1"/>
    <property type="molecule type" value="Genomic_DNA"/>
</dbReference>
<dbReference type="InterPro" id="IPR008962">
    <property type="entry name" value="PapD-like_sf"/>
</dbReference>
<dbReference type="Pfam" id="PF00635">
    <property type="entry name" value="Motile_Sperm"/>
    <property type="match status" value="1"/>
</dbReference>
<dbReference type="Gene3D" id="2.60.40.10">
    <property type="entry name" value="Immunoglobulins"/>
    <property type="match status" value="1"/>
</dbReference>
<dbReference type="PANTHER" id="PTHR10809">
    <property type="entry name" value="VESICLE-ASSOCIATED MEMBRANE PROTEIN-ASSOCIATED PROTEIN"/>
    <property type="match status" value="1"/>
</dbReference>
<comment type="caution">
    <text evidence="9">The sequence shown here is derived from an EMBL/GenBank/DDBJ whole genome shotgun (WGS) entry which is preliminary data.</text>
</comment>
<dbReference type="FunFam" id="2.60.40.10:FF:000813">
    <property type="entry name" value="Vesicle-associated protein 1-1"/>
    <property type="match status" value="1"/>
</dbReference>
<evidence type="ECO:0000256" key="5">
    <source>
        <dbReference type="ARBA" id="ARBA00023136"/>
    </source>
</evidence>
<keyword evidence="10" id="KW-1185">Reference proteome</keyword>
<evidence type="ECO:0000256" key="6">
    <source>
        <dbReference type="SAM" id="Coils"/>
    </source>
</evidence>
<evidence type="ECO:0000313" key="10">
    <source>
        <dbReference type="Proteomes" id="UP000306102"/>
    </source>
</evidence>
<keyword evidence="5" id="KW-0472">Membrane</keyword>
<evidence type="ECO:0000313" key="9">
    <source>
        <dbReference type="EMBL" id="THF99686.1"/>
    </source>
</evidence>
<keyword evidence="4" id="KW-1133">Transmembrane helix</keyword>
<feature type="domain" description="MSP" evidence="8">
    <location>
        <begin position="7"/>
        <end position="138"/>
    </location>
</feature>
<evidence type="ECO:0000256" key="4">
    <source>
        <dbReference type="ARBA" id="ARBA00022989"/>
    </source>
</evidence>
<dbReference type="PANTHER" id="PTHR10809:SF6">
    <property type="entry name" value="AT11025P-RELATED"/>
    <property type="match status" value="1"/>
</dbReference>